<comment type="caution">
    <text evidence="2">The sequence shown here is derived from an EMBL/GenBank/DDBJ whole genome shotgun (WGS) entry which is preliminary data.</text>
</comment>
<dbReference type="Proteomes" id="UP001174909">
    <property type="component" value="Unassembled WGS sequence"/>
</dbReference>
<dbReference type="InterPro" id="IPR050744">
    <property type="entry name" value="AI-2_Isomerase_LsrG"/>
</dbReference>
<reference evidence="2" key="1">
    <citation type="submission" date="2023-03" db="EMBL/GenBank/DDBJ databases">
        <authorList>
            <person name="Steffen K."/>
            <person name="Cardenas P."/>
        </authorList>
    </citation>
    <scope>NUCLEOTIDE SEQUENCE</scope>
</reference>
<dbReference type="AlphaFoldDB" id="A0AA35RXR9"/>
<evidence type="ECO:0000313" key="3">
    <source>
        <dbReference type="Proteomes" id="UP001174909"/>
    </source>
</evidence>
<dbReference type="SUPFAM" id="SSF54909">
    <property type="entry name" value="Dimeric alpha+beta barrel"/>
    <property type="match status" value="1"/>
</dbReference>
<evidence type="ECO:0000259" key="1">
    <source>
        <dbReference type="PROSITE" id="PS51725"/>
    </source>
</evidence>
<dbReference type="GO" id="GO:0016853">
    <property type="term" value="F:isomerase activity"/>
    <property type="evidence" value="ECO:0007669"/>
    <property type="project" value="UniProtKB-KW"/>
</dbReference>
<dbReference type="Pfam" id="PF03992">
    <property type="entry name" value="ABM"/>
    <property type="match status" value="1"/>
</dbReference>
<proteinExistence type="predicted"/>
<dbReference type="EMBL" id="CASHTH010001687">
    <property type="protein sequence ID" value="CAI8018377.1"/>
    <property type="molecule type" value="Genomic_DNA"/>
</dbReference>
<dbReference type="PANTHER" id="PTHR33336:SF1">
    <property type="entry name" value="(4S)-4-HYDROXY-5-PHOSPHONOOXYPENTANE-2,3-DIONE ISOMERASE"/>
    <property type="match status" value="1"/>
</dbReference>
<dbReference type="PROSITE" id="PS51725">
    <property type="entry name" value="ABM"/>
    <property type="match status" value="1"/>
</dbReference>
<sequence>MAAFYNFASVAAIIAATIIAEESPTSKETKMIALIVEINIKSGFKDQFMASMLGDAKGSNNDEPGCLRFDVLQDNEDENKIHLFEVYEDEAAVDAHRNAPHFVKWREECADWFATENIRKIATPVYPVPEKWEKRPPVD</sequence>
<feature type="domain" description="ABM" evidence="1">
    <location>
        <begin position="32"/>
        <end position="122"/>
    </location>
</feature>
<dbReference type="GO" id="GO:0005829">
    <property type="term" value="C:cytosol"/>
    <property type="evidence" value="ECO:0007669"/>
    <property type="project" value="TreeGrafter"/>
</dbReference>
<protein>
    <submittedName>
        <fullName evidence="2">(4S)-4-hydroxy-5-phosphonooxypentane-2,3-dione isomerase</fullName>
    </submittedName>
</protein>
<dbReference type="GO" id="GO:0016491">
    <property type="term" value="F:oxidoreductase activity"/>
    <property type="evidence" value="ECO:0007669"/>
    <property type="project" value="TreeGrafter"/>
</dbReference>
<name>A0AA35RXR9_GEOBA</name>
<accession>A0AA35RXR9</accession>
<keyword evidence="3" id="KW-1185">Reference proteome</keyword>
<organism evidence="2 3">
    <name type="scientific">Geodia barretti</name>
    <name type="common">Barrett's horny sponge</name>
    <dbReference type="NCBI Taxonomy" id="519541"/>
    <lineage>
        <taxon>Eukaryota</taxon>
        <taxon>Metazoa</taxon>
        <taxon>Porifera</taxon>
        <taxon>Demospongiae</taxon>
        <taxon>Heteroscleromorpha</taxon>
        <taxon>Tetractinellida</taxon>
        <taxon>Astrophorina</taxon>
        <taxon>Geodiidae</taxon>
        <taxon>Geodia</taxon>
    </lineage>
</organism>
<dbReference type="InterPro" id="IPR007138">
    <property type="entry name" value="ABM_dom"/>
</dbReference>
<dbReference type="PANTHER" id="PTHR33336">
    <property type="entry name" value="QUINOL MONOOXYGENASE YGIN-RELATED"/>
    <property type="match status" value="1"/>
</dbReference>
<dbReference type="Gene3D" id="3.30.70.100">
    <property type="match status" value="1"/>
</dbReference>
<dbReference type="InterPro" id="IPR011008">
    <property type="entry name" value="Dimeric_a/b-barrel"/>
</dbReference>
<evidence type="ECO:0000313" key="2">
    <source>
        <dbReference type="EMBL" id="CAI8018377.1"/>
    </source>
</evidence>
<gene>
    <name evidence="2" type="ORF">GBAR_LOCUS11145</name>
</gene>
<keyword evidence="2" id="KW-0413">Isomerase</keyword>